<feature type="transmembrane region" description="Helical" evidence="1">
    <location>
        <begin position="54"/>
        <end position="78"/>
    </location>
</feature>
<evidence type="ECO:0000313" key="3">
    <source>
        <dbReference type="Proteomes" id="UP000215335"/>
    </source>
</evidence>
<comment type="caution">
    <text evidence="2">The sequence shown here is derived from an EMBL/GenBank/DDBJ whole genome shotgun (WGS) entry which is preliminary data.</text>
</comment>
<accession>A0A232FFE9</accession>
<evidence type="ECO:0000313" key="2">
    <source>
        <dbReference type="EMBL" id="OXU29484.1"/>
    </source>
</evidence>
<proteinExistence type="predicted"/>
<gene>
    <name evidence="2" type="ORF">TSAR_012942</name>
</gene>
<protein>
    <submittedName>
        <fullName evidence="2">Uncharacterized protein</fullName>
    </submittedName>
</protein>
<keyword evidence="1" id="KW-0812">Transmembrane</keyword>
<dbReference type="AlphaFoldDB" id="A0A232FFE9"/>
<dbReference type="EMBL" id="NNAY01000286">
    <property type="protein sequence ID" value="OXU29484.1"/>
    <property type="molecule type" value="Genomic_DNA"/>
</dbReference>
<dbReference type="Proteomes" id="UP000215335">
    <property type="component" value="Unassembled WGS sequence"/>
</dbReference>
<keyword evidence="1" id="KW-1133">Transmembrane helix</keyword>
<name>A0A232FFE9_9HYME</name>
<keyword evidence="1" id="KW-0472">Membrane</keyword>
<evidence type="ECO:0000256" key="1">
    <source>
        <dbReference type="SAM" id="Phobius"/>
    </source>
</evidence>
<keyword evidence="3" id="KW-1185">Reference proteome</keyword>
<sequence>MRQFATSSRGDQTYQVSAVKKKRIFLVFYFLDCAYLLQRWCIDELAMPPRRCLLLVIFGIADFLLIVAADLPIGTFMLDKLCYKCEN</sequence>
<reference evidence="2 3" key="1">
    <citation type="journal article" date="2017" name="Curr. Biol.">
        <title>The Evolution of Venom by Co-option of Single-Copy Genes.</title>
        <authorList>
            <person name="Martinson E.O."/>
            <person name="Mrinalini"/>
            <person name="Kelkar Y.D."/>
            <person name="Chang C.H."/>
            <person name="Werren J.H."/>
        </authorList>
    </citation>
    <scope>NUCLEOTIDE SEQUENCE [LARGE SCALE GENOMIC DNA]</scope>
    <source>
        <strain evidence="2 3">Alberta</strain>
        <tissue evidence="2">Whole body</tissue>
    </source>
</reference>
<organism evidence="2 3">
    <name type="scientific">Trichomalopsis sarcophagae</name>
    <dbReference type="NCBI Taxonomy" id="543379"/>
    <lineage>
        <taxon>Eukaryota</taxon>
        <taxon>Metazoa</taxon>
        <taxon>Ecdysozoa</taxon>
        <taxon>Arthropoda</taxon>
        <taxon>Hexapoda</taxon>
        <taxon>Insecta</taxon>
        <taxon>Pterygota</taxon>
        <taxon>Neoptera</taxon>
        <taxon>Endopterygota</taxon>
        <taxon>Hymenoptera</taxon>
        <taxon>Apocrita</taxon>
        <taxon>Proctotrupomorpha</taxon>
        <taxon>Chalcidoidea</taxon>
        <taxon>Pteromalidae</taxon>
        <taxon>Pteromalinae</taxon>
        <taxon>Trichomalopsis</taxon>
    </lineage>
</organism>